<name>R0ECB7_RALPI</name>
<dbReference type="EMBL" id="APMQ01000003">
    <property type="protein sequence ID" value="ENZ79002.1"/>
    <property type="molecule type" value="Genomic_DNA"/>
</dbReference>
<gene>
    <name evidence="2" type="ORF">OR214_01523</name>
</gene>
<dbReference type="AlphaFoldDB" id="R0ECB7"/>
<protein>
    <submittedName>
        <fullName evidence="2">Uncharacterized protein</fullName>
    </submittedName>
</protein>
<dbReference type="Proteomes" id="UP000013280">
    <property type="component" value="Unassembled WGS sequence"/>
</dbReference>
<organism evidence="2 3">
    <name type="scientific">Ralstonia pickettii OR214</name>
    <dbReference type="NCBI Taxonomy" id="1264675"/>
    <lineage>
        <taxon>Bacteria</taxon>
        <taxon>Pseudomonadati</taxon>
        <taxon>Pseudomonadota</taxon>
        <taxon>Betaproteobacteria</taxon>
        <taxon>Burkholderiales</taxon>
        <taxon>Burkholderiaceae</taxon>
        <taxon>Ralstonia</taxon>
    </lineage>
</organism>
<accession>R0ECB7</accession>
<proteinExistence type="predicted"/>
<evidence type="ECO:0000313" key="3">
    <source>
        <dbReference type="Proteomes" id="UP000013280"/>
    </source>
</evidence>
<dbReference type="PATRIC" id="fig|1264675.3.peg.1533"/>
<sequence>MCDVGRNVRPEVGSESNRRRLQSGVRGKNMKTQYLSKQEIYDGAVRHLFGQGGAAILPRGGAAYHGQGGRCCPIGNLIGVRDYTTSMESVPVRYILKPTNEIPRYMDAGVIALRRALKRARIDVDDRDTVELLSKLQNAHDVFGTWEWKERLQSIARQFGLNGALVDTF</sequence>
<reference evidence="2 3" key="1">
    <citation type="journal article" date="2013" name="Genome Announc.">
        <title>Draft Genome Sequence for Ralstonia sp. Strain OR214, a Bacterium with Potential for Bioremediation.</title>
        <authorList>
            <person name="Utturkar S.M."/>
            <person name="Bollmann A."/>
            <person name="Brzoska R.M."/>
            <person name="Klingeman D.M."/>
            <person name="Epstein S.E."/>
            <person name="Palumbo A.V."/>
            <person name="Brown S.D."/>
        </authorList>
    </citation>
    <scope>NUCLEOTIDE SEQUENCE [LARGE SCALE GENOMIC DNA]</scope>
    <source>
        <strain evidence="2 3">OR214</strain>
    </source>
</reference>
<evidence type="ECO:0000256" key="1">
    <source>
        <dbReference type="SAM" id="MobiDB-lite"/>
    </source>
</evidence>
<feature type="region of interest" description="Disordered" evidence="1">
    <location>
        <begin position="1"/>
        <end position="26"/>
    </location>
</feature>
<evidence type="ECO:0000313" key="2">
    <source>
        <dbReference type="EMBL" id="ENZ79002.1"/>
    </source>
</evidence>
<comment type="caution">
    <text evidence="2">The sequence shown here is derived from an EMBL/GenBank/DDBJ whole genome shotgun (WGS) entry which is preliminary data.</text>
</comment>